<protein>
    <recommendedName>
        <fullName evidence="3">BTB domain-containing protein</fullName>
    </recommendedName>
</protein>
<accession>A0ABQ9XW52</accession>
<dbReference type="EMBL" id="JARBJD010000064">
    <property type="protein sequence ID" value="KAK2955705.1"/>
    <property type="molecule type" value="Genomic_DNA"/>
</dbReference>
<keyword evidence="2" id="KW-1185">Reference proteome</keyword>
<proteinExistence type="predicted"/>
<evidence type="ECO:0008006" key="3">
    <source>
        <dbReference type="Google" id="ProtNLM"/>
    </source>
</evidence>
<evidence type="ECO:0000313" key="2">
    <source>
        <dbReference type="Proteomes" id="UP001281761"/>
    </source>
</evidence>
<dbReference type="Proteomes" id="UP001281761">
    <property type="component" value="Unassembled WGS sequence"/>
</dbReference>
<gene>
    <name evidence="1" type="ORF">BLNAU_9395</name>
</gene>
<evidence type="ECO:0000313" key="1">
    <source>
        <dbReference type="EMBL" id="KAK2955705.1"/>
    </source>
</evidence>
<reference evidence="1 2" key="1">
    <citation type="journal article" date="2022" name="bioRxiv">
        <title>Genomics of Preaxostyla Flagellates Illuminates Evolutionary Transitions and the Path Towards Mitochondrial Loss.</title>
        <authorList>
            <person name="Novak L.V.F."/>
            <person name="Treitli S.C."/>
            <person name="Pyrih J."/>
            <person name="Halakuc P."/>
            <person name="Pipaliya S.V."/>
            <person name="Vacek V."/>
            <person name="Brzon O."/>
            <person name="Soukal P."/>
            <person name="Eme L."/>
            <person name="Dacks J.B."/>
            <person name="Karnkowska A."/>
            <person name="Elias M."/>
            <person name="Hampl V."/>
        </authorList>
    </citation>
    <scope>NUCLEOTIDE SEQUENCE [LARGE SCALE GENOMIC DNA]</scope>
    <source>
        <strain evidence="1">NAU3</strain>
        <tissue evidence="1">Gut</tissue>
    </source>
</reference>
<comment type="caution">
    <text evidence="1">The sequence shown here is derived from an EMBL/GenBank/DDBJ whole genome shotgun (WGS) entry which is preliminary data.</text>
</comment>
<sequence>MVSLVEHFVASGDLILPNSYLKDHSQYFAECYRDLEWNGDPSSFPFLIPNLAASFTRFVLHHNNRSYFIPAGHSFLRRDDVDYSEELLDAVKKIKVTRSPNAVLNAYYDWIEWVKMLETIEKDATIGTDLSFLQSRCLRATLLSLQTKHQLRANPTHIEGTNETESLSNQMITSVHPPPFDSDLSINVTTTSSSKLSTSISTHTSLPSDHWSSFSQLLTSEQLILSAIHLHFTRHHPTPFPWDNRPSILSESEVDTFLQPHPRFVDQNEKFYISLFDETDDSKIVASLLRCYDVLKATQSTECIVDVATFRTFLISSLHSSNFAIQFECDKIFFEIGDILAIVDDPRDSRFLSFRMVFRDGTYYQKITLLKLWWRWLLTGDGDRHGQMMTEADFDFDGLLAADLSDPHLFDIACAFVLIITISDAISMSQQWKLDFLHSFEKRHQMMSRLSCDPSPSSEQVRSRHFLSPLAITLGSLLSFYCGCDFPSALTEHVTIDSSFNPHKYLFSVVPPHLLSHTSIAPKHRRSFFPMDLMFERVLRDDPDAFFRDMTDISDFTPQKFLITPHYGLHSLLLRCPELNLDELSLHHFVNMLDVDSYPYSTQEDILNLFRHVPPPRLLDTLLSSPHLVRTDFEIWAGFQAIFCAFGEYTSPFGACSSLTTVFKLLFPFDQNSEQIEETMLRKVGEIVVSLHWLSIPSHFDSPLLCHLPSLAGAQRGVLQTLSSDFGIPSLVTYLPAILNPDNLMNMLFDSFSISLEIHLLLLGLQLVDSDDFHLSGLMHHVVGMLMAHLLFPTPAVVSIAFEFFHRYVSLSSDAVRIELVKRGLLVRIVFAVSNSSFLDDYERGIAVIGILLSTIRRDDQKRRMRAFDFSRVFRHSDTLPDNYKDQQ</sequence>
<name>A0ABQ9XW52_9EUKA</name>
<organism evidence="1 2">
    <name type="scientific">Blattamonas nauphoetae</name>
    <dbReference type="NCBI Taxonomy" id="2049346"/>
    <lineage>
        <taxon>Eukaryota</taxon>
        <taxon>Metamonada</taxon>
        <taxon>Preaxostyla</taxon>
        <taxon>Oxymonadida</taxon>
        <taxon>Blattamonas</taxon>
    </lineage>
</organism>